<dbReference type="RefSeq" id="WP_181061643.1">
    <property type="nucleotide sequence ID" value="NZ_JACDTY010000026.1"/>
</dbReference>
<dbReference type="InterPro" id="IPR011663">
    <property type="entry name" value="UTRA"/>
</dbReference>
<keyword evidence="3" id="KW-0804">Transcription</keyword>
<dbReference type="Gene3D" id="3.40.1410.10">
    <property type="entry name" value="Chorismate lyase-like"/>
    <property type="match status" value="1"/>
</dbReference>
<name>A0A838BDT7_9HYPH</name>
<dbReference type="GO" id="GO:0003700">
    <property type="term" value="F:DNA-binding transcription factor activity"/>
    <property type="evidence" value="ECO:0007669"/>
    <property type="project" value="InterPro"/>
</dbReference>
<dbReference type="GO" id="GO:0003677">
    <property type="term" value="F:DNA binding"/>
    <property type="evidence" value="ECO:0007669"/>
    <property type="project" value="UniProtKB-KW"/>
</dbReference>
<dbReference type="InterPro" id="IPR000524">
    <property type="entry name" value="Tscrpt_reg_HTH_GntR"/>
</dbReference>
<dbReference type="PROSITE" id="PS50949">
    <property type="entry name" value="HTH_GNTR"/>
    <property type="match status" value="1"/>
</dbReference>
<evidence type="ECO:0000256" key="2">
    <source>
        <dbReference type="ARBA" id="ARBA00023125"/>
    </source>
</evidence>
<organism evidence="5 6">
    <name type="scientific">Mesorhizobium neociceri</name>
    <dbReference type="NCBI Taxonomy" id="1307853"/>
    <lineage>
        <taxon>Bacteria</taxon>
        <taxon>Pseudomonadati</taxon>
        <taxon>Pseudomonadota</taxon>
        <taxon>Alphaproteobacteria</taxon>
        <taxon>Hyphomicrobiales</taxon>
        <taxon>Phyllobacteriaceae</taxon>
        <taxon>Mesorhizobium</taxon>
    </lineage>
</organism>
<sequence length="238" mass="26251">MYAQVSDILAADIESGARSDEGPQLPSESALAKEFKVSRVTVRQALKRLEARGLIYSEQGRGYFKTAARMGGVSGFHSFTHEVRKTGDTPGTIVLERQIVASLPQDMQNHLKIQHPANVSLVYLKRVRTINGVPIAIEDVYLPVDMYSGIEGLNVGEGSLYSQIEERWGVVPAWTDALFEPVAATEEEAQVLKVAPGSPLLAVWRVTLTESDDVAEYVKSTYRGGDFKLHVSRYRLAD</sequence>
<evidence type="ECO:0000313" key="6">
    <source>
        <dbReference type="Proteomes" id="UP000558284"/>
    </source>
</evidence>
<feature type="domain" description="HTH gntR-type" evidence="4">
    <location>
        <begin position="1"/>
        <end position="68"/>
    </location>
</feature>
<dbReference type="PANTHER" id="PTHR44846:SF1">
    <property type="entry name" value="MANNOSYL-D-GLYCERATE TRANSPORT_METABOLISM SYSTEM REPRESSOR MNGR-RELATED"/>
    <property type="match status" value="1"/>
</dbReference>
<evidence type="ECO:0000259" key="4">
    <source>
        <dbReference type="PROSITE" id="PS50949"/>
    </source>
</evidence>
<dbReference type="InterPro" id="IPR050679">
    <property type="entry name" value="Bact_HTH_transcr_reg"/>
</dbReference>
<dbReference type="PRINTS" id="PR00035">
    <property type="entry name" value="HTHGNTR"/>
</dbReference>
<evidence type="ECO:0000256" key="3">
    <source>
        <dbReference type="ARBA" id="ARBA00023163"/>
    </source>
</evidence>
<dbReference type="SUPFAM" id="SSF64288">
    <property type="entry name" value="Chorismate lyase-like"/>
    <property type="match status" value="1"/>
</dbReference>
<dbReference type="SMART" id="SM00345">
    <property type="entry name" value="HTH_GNTR"/>
    <property type="match status" value="1"/>
</dbReference>
<dbReference type="Proteomes" id="UP000558284">
    <property type="component" value="Unassembled WGS sequence"/>
</dbReference>
<dbReference type="AlphaFoldDB" id="A0A838BDT7"/>
<evidence type="ECO:0000256" key="1">
    <source>
        <dbReference type="ARBA" id="ARBA00023015"/>
    </source>
</evidence>
<dbReference type="Pfam" id="PF07702">
    <property type="entry name" value="UTRA"/>
    <property type="match status" value="1"/>
</dbReference>
<dbReference type="EMBL" id="JACDTY010000026">
    <property type="protein sequence ID" value="MBA1144716.1"/>
    <property type="molecule type" value="Genomic_DNA"/>
</dbReference>
<comment type="caution">
    <text evidence="5">The sequence shown here is derived from an EMBL/GenBank/DDBJ whole genome shotgun (WGS) entry which is preliminary data.</text>
</comment>
<dbReference type="SUPFAM" id="SSF46785">
    <property type="entry name" value="Winged helix' DNA-binding domain"/>
    <property type="match status" value="1"/>
</dbReference>
<keyword evidence="2" id="KW-0238">DNA-binding</keyword>
<dbReference type="InterPro" id="IPR036388">
    <property type="entry name" value="WH-like_DNA-bd_sf"/>
</dbReference>
<dbReference type="Gene3D" id="1.10.10.10">
    <property type="entry name" value="Winged helix-like DNA-binding domain superfamily/Winged helix DNA-binding domain"/>
    <property type="match status" value="1"/>
</dbReference>
<dbReference type="PANTHER" id="PTHR44846">
    <property type="entry name" value="MANNOSYL-D-GLYCERATE TRANSPORT/METABOLISM SYSTEM REPRESSOR MNGR-RELATED"/>
    <property type="match status" value="1"/>
</dbReference>
<protein>
    <submittedName>
        <fullName evidence="5">GntR family transcriptional regulator</fullName>
    </submittedName>
</protein>
<dbReference type="InterPro" id="IPR036390">
    <property type="entry name" value="WH_DNA-bd_sf"/>
</dbReference>
<dbReference type="SMART" id="SM00866">
    <property type="entry name" value="UTRA"/>
    <property type="match status" value="1"/>
</dbReference>
<dbReference type="InterPro" id="IPR028978">
    <property type="entry name" value="Chorismate_lyase_/UTRA_dom_sf"/>
</dbReference>
<keyword evidence="6" id="KW-1185">Reference proteome</keyword>
<dbReference type="Pfam" id="PF00392">
    <property type="entry name" value="GntR"/>
    <property type="match status" value="1"/>
</dbReference>
<keyword evidence="1" id="KW-0805">Transcription regulation</keyword>
<accession>A0A838BDT7</accession>
<dbReference type="CDD" id="cd07377">
    <property type="entry name" value="WHTH_GntR"/>
    <property type="match status" value="1"/>
</dbReference>
<dbReference type="GO" id="GO:0045892">
    <property type="term" value="P:negative regulation of DNA-templated transcription"/>
    <property type="evidence" value="ECO:0007669"/>
    <property type="project" value="TreeGrafter"/>
</dbReference>
<gene>
    <name evidence="5" type="ORF">H0241_31415</name>
</gene>
<reference evidence="5 6" key="1">
    <citation type="submission" date="2020-07" db="EMBL/GenBank/DDBJ databases">
        <title>Definition of the novel symbiovar canariense within Mesorhizobium novociceri, a new species of genus Mesorhizobium nodulating Cicer canariense in the Caldera de Taburiente National Park (La Palma, Canary Islands).</title>
        <authorList>
            <person name="Leon-Barrios M."/>
            <person name="Perez-Yepez J."/>
            <person name="Flores-Felix J.D."/>
            <person name="Ramirez-Baena M.H."/>
            <person name="Pulido-Suarez L."/>
            <person name="Igual J.M."/>
            <person name="Velazquez E."/>
            <person name="Peix A."/>
        </authorList>
    </citation>
    <scope>NUCLEOTIDE SEQUENCE [LARGE SCALE GENOMIC DNA]</scope>
    <source>
        <strain evidence="5 6">CCANP35</strain>
    </source>
</reference>
<evidence type="ECO:0000313" key="5">
    <source>
        <dbReference type="EMBL" id="MBA1144716.1"/>
    </source>
</evidence>
<proteinExistence type="predicted"/>